<accession>A0A940PMW6</accession>
<feature type="signal peptide" evidence="1">
    <location>
        <begin position="1"/>
        <end position="29"/>
    </location>
</feature>
<protein>
    <submittedName>
        <fullName evidence="2">Uncharacterized protein</fullName>
    </submittedName>
</protein>
<gene>
    <name evidence="2" type="ORF">JOF28_001325</name>
</gene>
<keyword evidence="3" id="KW-1185">Reference proteome</keyword>
<proteinExistence type="predicted"/>
<evidence type="ECO:0000313" key="2">
    <source>
        <dbReference type="EMBL" id="MBP1326093.1"/>
    </source>
</evidence>
<dbReference type="RefSeq" id="WP_209705054.1">
    <property type="nucleotide sequence ID" value="NZ_JAFIDA010000001.1"/>
</dbReference>
<feature type="chain" id="PRO_5036707443" evidence="1">
    <location>
        <begin position="30"/>
        <end position="351"/>
    </location>
</feature>
<keyword evidence="1" id="KW-0732">Signal</keyword>
<name>A0A940PMW6_9MICO</name>
<dbReference type="Proteomes" id="UP000675163">
    <property type="component" value="Unassembled WGS sequence"/>
</dbReference>
<reference evidence="2" key="1">
    <citation type="submission" date="2021-02" db="EMBL/GenBank/DDBJ databases">
        <title>Sequencing the genomes of 1000 actinobacteria strains.</title>
        <authorList>
            <person name="Klenk H.-P."/>
        </authorList>
    </citation>
    <scope>NUCLEOTIDE SEQUENCE</scope>
    <source>
        <strain evidence="2">DSM 22850</strain>
    </source>
</reference>
<dbReference type="EMBL" id="JAFIDA010000001">
    <property type="protein sequence ID" value="MBP1326093.1"/>
    <property type="molecule type" value="Genomic_DNA"/>
</dbReference>
<comment type="caution">
    <text evidence="2">The sequence shown here is derived from an EMBL/GenBank/DDBJ whole genome shotgun (WGS) entry which is preliminary data.</text>
</comment>
<evidence type="ECO:0000256" key="1">
    <source>
        <dbReference type="SAM" id="SignalP"/>
    </source>
</evidence>
<evidence type="ECO:0000313" key="3">
    <source>
        <dbReference type="Proteomes" id="UP000675163"/>
    </source>
</evidence>
<dbReference type="PROSITE" id="PS51257">
    <property type="entry name" value="PROKAR_LIPOPROTEIN"/>
    <property type="match status" value="1"/>
</dbReference>
<sequence>MANPIRFISTGAAAAALVLLAGCASTDTASTPKVPTSPLEEYFQQIDELTSQEDTDTATQFEAIELAVAECMISEGFEYEPEKWVDIESDDEVDEGPEWGSIDFAKTYGFGIAAWPGSEASDEDTTAEVESEEVVSANQTYYDSLSSSEQDAYLEALYGVDGAVAQDPGDLTFESDELSDEGFVEENTNAVPGCYQKGAEEVTGTGDTAAAIYDDPAYQDLWDSLDDFYADLETPKAVETIDAEWQKCMDSKGLAQVATDGRENVAAQLYEEYDNLTVSPDGVEIIDLDEEAIAEFTKREIEVAVPDAECAVKVNYDVRLQEAYNELEQEFVSQHKAQLDALLAGANKQTK</sequence>
<dbReference type="AlphaFoldDB" id="A0A940PMW6"/>
<organism evidence="2 3">
    <name type="scientific">Leucobacter exalbidus</name>
    <dbReference type="NCBI Taxonomy" id="662960"/>
    <lineage>
        <taxon>Bacteria</taxon>
        <taxon>Bacillati</taxon>
        <taxon>Actinomycetota</taxon>
        <taxon>Actinomycetes</taxon>
        <taxon>Micrococcales</taxon>
        <taxon>Microbacteriaceae</taxon>
        <taxon>Leucobacter</taxon>
    </lineage>
</organism>